<dbReference type="Gene3D" id="3.40.50.300">
    <property type="entry name" value="P-loop containing nucleotide triphosphate hydrolases"/>
    <property type="match status" value="1"/>
</dbReference>
<dbReference type="AlphaFoldDB" id="A0A8S3Z1H5"/>
<dbReference type="Proteomes" id="UP000678393">
    <property type="component" value="Unassembled WGS sequence"/>
</dbReference>
<dbReference type="PANTHER" id="PTHR23077">
    <property type="entry name" value="AAA-FAMILY ATPASE"/>
    <property type="match status" value="1"/>
</dbReference>
<dbReference type="Gene3D" id="1.10.8.60">
    <property type="match status" value="1"/>
</dbReference>
<dbReference type="GO" id="GO:0005829">
    <property type="term" value="C:cytosol"/>
    <property type="evidence" value="ECO:0007669"/>
    <property type="project" value="TreeGrafter"/>
</dbReference>
<organism evidence="2 3">
    <name type="scientific">Candidula unifasciata</name>
    <dbReference type="NCBI Taxonomy" id="100452"/>
    <lineage>
        <taxon>Eukaryota</taxon>
        <taxon>Metazoa</taxon>
        <taxon>Spiralia</taxon>
        <taxon>Lophotrochozoa</taxon>
        <taxon>Mollusca</taxon>
        <taxon>Gastropoda</taxon>
        <taxon>Heterobranchia</taxon>
        <taxon>Euthyneura</taxon>
        <taxon>Panpulmonata</taxon>
        <taxon>Eupulmonata</taxon>
        <taxon>Stylommatophora</taxon>
        <taxon>Helicina</taxon>
        <taxon>Helicoidea</taxon>
        <taxon>Geomitridae</taxon>
        <taxon>Candidula</taxon>
    </lineage>
</organism>
<comment type="caution">
    <text evidence="2">The sequence shown here is derived from an EMBL/GenBank/DDBJ whole genome shotgun (WGS) entry which is preliminary data.</text>
</comment>
<gene>
    <name evidence="2" type="ORF">CUNI_LOCUS7423</name>
</gene>
<dbReference type="GO" id="GO:0005634">
    <property type="term" value="C:nucleus"/>
    <property type="evidence" value="ECO:0007669"/>
    <property type="project" value="TreeGrafter"/>
</dbReference>
<dbReference type="PANTHER" id="PTHR23077:SF194">
    <property type="entry name" value="ATPASE FAMILY GENE 2 PROTEIN HOMOLOG B"/>
    <property type="match status" value="1"/>
</dbReference>
<sequence length="150" mass="16719">VLVNVPTKQHRSEILEVLMADLHIASDVSVPELANCTVGFVGADLQALCEEAVNHAHTQIESHVVHPMEPEVHMSHFVQALHTVRPSMKRGLDSVVEIKPVRWEDIGGLEDVKAEIRQAVEWPLLYPEALQSFGLVFNKGHSPVWATRLL</sequence>
<dbReference type="Pfam" id="PF17862">
    <property type="entry name" value="AAA_lid_3"/>
    <property type="match status" value="1"/>
</dbReference>
<keyword evidence="3" id="KW-1185">Reference proteome</keyword>
<dbReference type="GO" id="GO:0016887">
    <property type="term" value="F:ATP hydrolysis activity"/>
    <property type="evidence" value="ECO:0007669"/>
    <property type="project" value="TreeGrafter"/>
</dbReference>
<dbReference type="SUPFAM" id="SSF52540">
    <property type="entry name" value="P-loop containing nucleoside triphosphate hydrolases"/>
    <property type="match status" value="2"/>
</dbReference>
<dbReference type="EMBL" id="CAJHNH020001177">
    <property type="protein sequence ID" value="CAG5121865.1"/>
    <property type="molecule type" value="Genomic_DNA"/>
</dbReference>
<dbReference type="OrthoDB" id="27435at2759"/>
<feature type="non-terminal residue" evidence="2">
    <location>
        <position position="150"/>
    </location>
</feature>
<dbReference type="InterPro" id="IPR027417">
    <property type="entry name" value="P-loop_NTPase"/>
</dbReference>
<dbReference type="GO" id="GO:0051228">
    <property type="term" value="P:mitotic spindle disassembly"/>
    <property type="evidence" value="ECO:0007669"/>
    <property type="project" value="TreeGrafter"/>
</dbReference>
<dbReference type="GO" id="GO:0097352">
    <property type="term" value="P:autophagosome maturation"/>
    <property type="evidence" value="ECO:0007669"/>
    <property type="project" value="TreeGrafter"/>
</dbReference>
<feature type="domain" description="AAA ATPase AAA+ lid" evidence="1">
    <location>
        <begin position="27"/>
        <end position="61"/>
    </location>
</feature>
<dbReference type="InterPro" id="IPR041569">
    <property type="entry name" value="AAA_lid_3"/>
</dbReference>
<evidence type="ECO:0000259" key="1">
    <source>
        <dbReference type="Pfam" id="PF17862"/>
    </source>
</evidence>
<reference evidence="2" key="1">
    <citation type="submission" date="2021-04" db="EMBL/GenBank/DDBJ databases">
        <authorList>
            <consortium name="Molecular Ecology Group"/>
        </authorList>
    </citation>
    <scope>NUCLEOTIDE SEQUENCE</scope>
</reference>
<dbReference type="GO" id="GO:0034098">
    <property type="term" value="C:VCP-NPL4-UFD1 AAA ATPase complex"/>
    <property type="evidence" value="ECO:0007669"/>
    <property type="project" value="TreeGrafter"/>
</dbReference>
<evidence type="ECO:0000313" key="2">
    <source>
        <dbReference type="EMBL" id="CAG5121865.1"/>
    </source>
</evidence>
<dbReference type="InterPro" id="IPR050168">
    <property type="entry name" value="AAA_ATPase_domain"/>
</dbReference>
<accession>A0A8S3Z1H5</accession>
<dbReference type="GO" id="GO:0031593">
    <property type="term" value="F:polyubiquitin modification-dependent protein binding"/>
    <property type="evidence" value="ECO:0007669"/>
    <property type="project" value="TreeGrafter"/>
</dbReference>
<dbReference type="GO" id="GO:0030970">
    <property type="term" value="P:retrograde protein transport, ER to cytosol"/>
    <property type="evidence" value="ECO:0007669"/>
    <property type="project" value="TreeGrafter"/>
</dbReference>
<evidence type="ECO:0000313" key="3">
    <source>
        <dbReference type="Proteomes" id="UP000678393"/>
    </source>
</evidence>
<protein>
    <recommendedName>
        <fullName evidence="1">AAA ATPase AAA+ lid domain-containing protein</fullName>
    </recommendedName>
</protein>
<name>A0A8S3Z1H5_9EUPU</name>
<proteinExistence type="predicted"/>